<keyword evidence="2 4" id="KW-0808">Transferase</keyword>
<feature type="active site" description="Proton donor" evidence="4">
    <location>
        <position position="229"/>
    </location>
</feature>
<dbReference type="InterPro" id="IPR017650">
    <property type="entry name" value="Arginine_N-succinylTrfase"/>
</dbReference>
<reference evidence="7" key="1">
    <citation type="submission" date="2016-05" db="EMBL/GenBank/DDBJ databases">
        <authorList>
            <person name="Behera P."/>
            <person name="Vaishampayan P."/>
            <person name="Singh N."/>
            <person name="Raina V."/>
            <person name="Suar M."/>
            <person name="Pattnaik A."/>
            <person name="Rastogi G."/>
        </authorList>
    </citation>
    <scope>NUCLEOTIDE SEQUENCE [LARGE SCALE GENOMIC DNA]</scope>
    <source>
        <strain evidence="7">MP23</strain>
    </source>
</reference>
<dbReference type="UniPathway" id="UPA00185">
    <property type="reaction ID" value="UER00279"/>
</dbReference>
<evidence type="ECO:0000256" key="1">
    <source>
        <dbReference type="ARBA" id="ARBA00022503"/>
    </source>
</evidence>
<feature type="binding site" evidence="4">
    <location>
        <position position="125"/>
    </location>
    <ligand>
        <name>succinyl-CoA</name>
        <dbReference type="ChEBI" id="CHEBI:57292"/>
    </ligand>
</feature>
<dbReference type="NCBIfam" id="TIGR03243">
    <property type="entry name" value="arg_catab_AOST"/>
    <property type="match status" value="1"/>
</dbReference>
<dbReference type="InterPro" id="IPR007041">
    <property type="entry name" value="Arg_succinylTrfase_AstA/AruG"/>
</dbReference>
<keyword evidence="1 4" id="KW-0056">Arginine metabolism</keyword>
<dbReference type="NCBIfam" id="NF007770">
    <property type="entry name" value="PRK10456.1"/>
    <property type="match status" value="1"/>
</dbReference>
<dbReference type="HAMAP" id="MF_01171">
    <property type="entry name" value="AstA"/>
    <property type="match status" value="1"/>
</dbReference>
<dbReference type="OrthoDB" id="21121at2"/>
<comment type="catalytic activity">
    <reaction evidence="4">
        <text>succinyl-CoA + L-arginine = N(2)-succinyl-L-arginine + CoA + H(+)</text>
        <dbReference type="Rhea" id="RHEA:15185"/>
        <dbReference type="ChEBI" id="CHEBI:15378"/>
        <dbReference type="ChEBI" id="CHEBI:32682"/>
        <dbReference type="ChEBI" id="CHEBI:57287"/>
        <dbReference type="ChEBI" id="CHEBI:57292"/>
        <dbReference type="ChEBI" id="CHEBI:58241"/>
        <dbReference type="EC" id="2.3.1.109"/>
    </reaction>
</comment>
<comment type="similarity">
    <text evidence="4">Belongs to the arginine N-succinyltransferase family.</text>
</comment>
<dbReference type="STRING" id="1691903.A9B99_18425"/>
<gene>
    <name evidence="4" type="primary">astA</name>
    <name evidence="6" type="ORF">A9B99_18425</name>
</gene>
<dbReference type="EC" id="2.3.1.109" evidence="4 5"/>
<name>A0A1B7L775_9ENTR</name>
<evidence type="ECO:0000256" key="5">
    <source>
        <dbReference type="NCBIfam" id="TIGR03244"/>
    </source>
</evidence>
<dbReference type="SUPFAM" id="SSF55729">
    <property type="entry name" value="Acyl-CoA N-acyltransferases (Nat)"/>
    <property type="match status" value="1"/>
</dbReference>
<evidence type="ECO:0000256" key="4">
    <source>
        <dbReference type="HAMAP-Rule" id="MF_01171"/>
    </source>
</evidence>
<dbReference type="InterPro" id="IPR016181">
    <property type="entry name" value="Acyl_CoA_acyltransferase"/>
</dbReference>
<keyword evidence="3 4" id="KW-0012">Acyltransferase</keyword>
<dbReference type="RefSeq" id="WP_064595741.1">
    <property type="nucleotide sequence ID" value="NZ_CP134782.1"/>
</dbReference>
<evidence type="ECO:0000313" key="7">
    <source>
        <dbReference type="Proteomes" id="UP000078225"/>
    </source>
</evidence>
<dbReference type="Pfam" id="PF04958">
    <property type="entry name" value="AstA"/>
    <property type="match status" value="1"/>
</dbReference>
<comment type="function">
    <text evidence="4">Catalyzes the transfer of succinyl-CoA to arginine to produce N(2)-succinylarginine.</text>
</comment>
<dbReference type="PANTHER" id="PTHR30420:SF1">
    <property type="entry name" value="ARGININE N-SUCCINYLTRANSFERASE"/>
    <property type="match status" value="1"/>
</dbReference>
<dbReference type="EMBL" id="LYRP01000002">
    <property type="protein sequence ID" value="OAT78120.1"/>
    <property type="molecule type" value="Genomic_DNA"/>
</dbReference>
<proteinExistence type="inferred from homology"/>
<dbReference type="Gene3D" id="3.40.630.30">
    <property type="match status" value="1"/>
</dbReference>
<protein>
    <recommendedName>
        <fullName evidence="4 5">Arginine N-succinyltransferase</fullName>
        <shortName evidence="4">AST</shortName>
        <ecNumber evidence="4 5">2.3.1.109</ecNumber>
    </recommendedName>
    <alternativeName>
        <fullName evidence="4">AOST</fullName>
    </alternativeName>
</protein>
<dbReference type="GO" id="GO:0019545">
    <property type="term" value="P:L-arginine catabolic process to succinate"/>
    <property type="evidence" value="ECO:0007669"/>
    <property type="project" value="UniProtKB-UniRule"/>
</dbReference>
<dbReference type="AlphaFoldDB" id="A0A1B7L775"/>
<sequence length="343" mass="38185">MMVIRPVRHDDLAGLLHLASKTGGGLTSLPEDADTLRARISRSVDTWAGVLPRAEQGYVFVLEDTERGQVAGICAIEVAVGLKEPWYNYRVGTLVHASKELDIYNALPTLFLSNDHTGSSELCTLFLDPDWRHSSNGYLLSKSRFLFMAAFKEAFSNKVVAEMRGVIDEQGFSPFWESLGQRFFSMPFSRADYLCGTGQKAFIAELMPKHPIYTDFLSEQARAVIGEVHPQTAPARRVLEKEGFRYQNYIDIFDGGPTLECELSAIRTVAGSRQLTVKICEAQQNTLPLCLVANDDYENYRATLVHADPQGTYLEMDATTANVLNCRAGSTVRLVQLCPEETK</sequence>
<dbReference type="GO" id="GO:0008791">
    <property type="term" value="F:arginine N-succinyltransferase activity"/>
    <property type="evidence" value="ECO:0007669"/>
    <property type="project" value="UniProtKB-UniRule"/>
</dbReference>
<dbReference type="Gene3D" id="2.40.40.20">
    <property type="match status" value="1"/>
</dbReference>
<dbReference type="GO" id="GO:0019544">
    <property type="term" value="P:L-arginine catabolic process to L-glutamate"/>
    <property type="evidence" value="ECO:0007669"/>
    <property type="project" value="UniProtKB-UniRule"/>
</dbReference>
<dbReference type="Proteomes" id="UP000078225">
    <property type="component" value="Unassembled WGS sequence"/>
</dbReference>
<evidence type="ECO:0000313" key="6">
    <source>
        <dbReference type="EMBL" id="OAT78120.1"/>
    </source>
</evidence>
<dbReference type="PANTHER" id="PTHR30420">
    <property type="entry name" value="N-SUCCINYLARGININE DIHYDROLASE"/>
    <property type="match status" value="1"/>
</dbReference>
<evidence type="ECO:0000256" key="3">
    <source>
        <dbReference type="ARBA" id="ARBA00023315"/>
    </source>
</evidence>
<comment type="pathway">
    <text evidence="4">Amino-acid degradation; L-arginine degradation via AST pathway; L-glutamate and succinate from L-arginine: step 1/5.</text>
</comment>
<organism evidence="6 7">
    <name type="scientific">Mangrovibacter phragmitis</name>
    <dbReference type="NCBI Taxonomy" id="1691903"/>
    <lineage>
        <taxon>Bacteria</taxon>
        <taxon>Pseudomonadati</taxon>
        <taxon>Pseudomonadota</taxon>
        <taxon>Gammaproteobacteria</taxon>
        <taxon>Enterobacterales</taxon>
        <taxon>Enterobacteriaceae</taxon>
        <taxon>Mangrovibacter</taxon>
    </lineage>
</organism>
<keyword evidence="7" id="KW-1185">Reference proteome</keyword>
<dbReference type="NCBIfam" id="TIGR03244">
    <property type="entry name" value="arg_catab_AstA"/>
    <property type="match status" value="1"/>
</dbReference>
<accession>A0A1B7L775</accession>
<evidence type="ECO:0000256" key="2">
    <source>
        <dbReference type="ARBA" id="ARBA00022679"/>
    </source>
</evidence>
<comment type="caution">
    <text evidence="6">The sequence shown here is derived from an EMBL/GenBank/DDBJ whole genome shotgun (WGS) entry which is preliminary data.</text>
</comment>